<reference evidence="1" key="1">
    <citation type="submission" date="2021-05" db="EMBL/GenBank/DDBJ databases">
        <authorList>
            <person name="Tanabe Y."/>
        </authorList>
    </citation>
    <scope>NUCLEOTIDE SEQUENCE</scope>
    <source>
        <strain evidence="1">BOTRYCO-1</strain>
    </source>
</reference>
<reference evidence="1" key="2">
    <citation type="journal article" date="2023" name="ISME Commun">
        <title>Characterization of a bloom-associated alphaproteobacterial lineage, 'Candidatus Phycosocius': insights into freshwater algal-bacterial interactions.</title>
        <authorList>
            <person name="Tanabe Y."/>
            <person name="Yamaguchi H."/>
            <person name="Yoshida M."/>
            <person name="Kai A."/>
            <person name="Okazaki Y."/>
        </authorList>
    </citation>
    <scope>NUCLEOTIDE SEQUENCE</scope>
    <source>
        <strain evidence="1">BOTRYCO-1</strain>
    </source>
</reference>
<dbReference type="PANTHER" id="PTHR47017">
    <property type="entry name" value="ACYL-COA"/>
    <property type="match status" value="1"/>
</dbReference>
<dbReference type="Pfam" id="PF04339">
    <property type="entry name" value="FemAB_like"/>
    <property type="match status" value="1"/>
</dbReference>
<dbReference type="Gene3D" id="3.40.630.30">
    <property type="match status" value="1"/>
</dbReference>
<protein>
    <recommendedName>
        <fullName evidence="3">GNAT family N-acetyltransferase</fullName>
    </recommendedName>
</protein>
<evidence type="ECO:0008006" key="3">
    <source>
        <dbReference type="Google" id="ProtNLM"/>
    </source>
</evidence>
<organism evidence="1 2">
    <name type="scientific">Candidatus Phycosocius spiralis</name>
    <dbReference type="NCBI Taxonomy" id="2815099"/>
    <lineage>
        <taxon>Bacteria</taxon>
        <taxon>Pseudomonadati</taxon>
        <taxon>Pseudomonadota</taxon>
        <taxon>Alphaproteobacteria</taxon>
        <taxon>Caulobacterales</taxon>
        <taxon>Caulobacterales incertae sedis</taxon>
        <taxon>Candidatus Phycosocius</taxon>
    </lineage>
</organism>
<dbReference type="InterPro" id="IPR007434">
    <property type="entry name" value="FemAB-like"/>
</dbReference>
<evidence type="ECO:0000313" key="2">
    <source>
        <dbReference type="Proteomes" id="UP001161064"/>
    </source>
</evidence>
<name>A0ABQ4PT46_9PROT</name>
<sequence length="405" mass="46435">MMAPMIDDGTSPFGSFELKFSSMDKLADIARADWDRLANPPERAFDPFVSWDFVQALEECGCATTSTGWSGRHLVCLDSNDQILGLMPLWLKSHSQGEYIFDHNFAEAWHRAGGYWYPKLISAVPFTPVAGRRFLIAPNETQAQVRGAMIRALEEIGQQSGLATIQINFPKDEDLIALETAGWLLREDRQFHFFNRNYSSFDDFLAELSSDKRKNLRKERAKAQEGLTIVRLTGDQIQEEHLDHFFACYQDTGERKWGNPYLNRRFFSLLAERMADKMVLIMAQDGDRWIASALNFLGSEAIYGRWWGRLEDRPFLHFELCYYQAIDEAIARGLTRVEAGAQGGHKLARGYVPVSTWQASWISDPLLRAAVSDYLTRERAAIADDSQWLAERMPFRHNVHQMDMI</sequence>
<comment type="caution">
    <text evidence="1">The sequence shown here is derived from an EMBL/GenBank/DDBJ whole genome shotgun (WGS) entry which is preliminary data.</text>
</comment>
<dbReference type="PANTHER" id="PTHR47017:SF1">
    <property type="entry name" value="ACYL-COA"/>
    <property type="match status" value="1"/>
</dbReference>
<gene>
    <name evidence="1" type="ORF">PsB1_0321</name>
</gene>
<keyword evidence="2" id="KW-1185">Reference proteome</keyword>
<dbReference type="InterPro" id="IPR016181">
    <property type="entry name" value="Acyl_CoA_acyltransferase"/>
</dbReference>
<accession>A0ABQ4PT46</accession>
<proteinExistence type="predicted"/>
<dbReference type="SUPFAM" id="SSF55729">
    <property type="entry name" value="Acyl-CoA N-acyltransferases (Nat)"/>
    <property type="match status" value="1"/>
</dbReference>
<dbReference type="Proteomes" id="UP001161064">
    <property type="component" value="Unassembled WGS sequence"/>
</dbReference>
<evidence type="ECO:0000313" key="1">
    <source>
        <dbReference type="EMBL" id="GIU66167.1"/>
    </source>
</evidence>
<dbReference type="EMBL" id="BPFZ01000001">
    <property type="protein sequence ID" value="GIU66167.1"/>
    <property type="molecule type" value="Genomic_DNA"/>
</dbReference>